<evidence type="ECO:0000313" key="2">
    <source>
        <dbReference type="Proteomes" id="UP000237105"/>
    </source>
</evidence>
<evidence type="ECO:0000313" key="1">
    <source>
        <dbReference type="EMBL" id="PON38925.1"/>
    </source>
</evidence>
<organism evidence="1 2">
    <name type="scientific">Parasponia andersonii</name>
    <name type="common">Sponia andersonii</name>
    <dbReference type="NCBI Taxonomy" id="3476"/>
    <lineage>
        <taxon>Eukaryota</taxon>
        <taxon>Viridiplantae</taxon>
        <taxon>Streptophyta</taxon>
        <taxon>Embryophyta</taxon>
        <taxon>Tracheophyta</taxon>
        <taxon>Spermatophyta</taxon>
        <taxon>Magnoliopsida</taxon>
        <taxon>eudicotyledons</taxon>
        <taxon>Gunneridae</taxon>
        <taxon>Pentapetalae</taxon>
        <taxon>rosids</taxon>
        <taxon>fabids</taxon>
        <taxon>Rosales</taxon>
        <taxon>Cannabaceae</taxon>
        <taxon>Parasponia</taxon>
    </lineage>
</organism>
<keyword evidence="2" id="KW-1185">Reference proteome</keyword>
<dbReference type="AlphaFoldDB" id="A0A2P5AQV8"/>
<dbReference type="OrthoDB" id="1271452at2759"/>
<dbReference type="EMBL" id="JXTB01000481">
    <property type="protein sequence ID" value="PON38925.1"/>
    <property type="molecule type" value="Genomic_DNA"/>
</dbReference>
<accession>A0A2P5AQV8</accession>
<proteinExistence type="predicted"/>
<comment type="caution">
    <text evidence="1">The sequence shown here is derived from an EMBL/GenBank/DDBJ whole genome shotgun (WGS) entry which is preliminary data.</text>
</comment>
<dbReference type="Proteomes" id="UP000237105">
    <property type="component" value="Unassembled WGS sequence"/>
</dbReference>
<reference evidence="2" key="1">
    <citation type="submission" date="2016-06" db="EMBL/GenBank/DDBJ databases">
        <title>Parallel loss of symbiosis genes in relatives of nitrogen-fixing non-legume Parasponia.</title>
        <authorList>
            <person name="Van Velzen R."/>
            <person name="Holmer R."/>
            <person name="Bu F."/>
            <person name="Rutten L."/>
            <person name="Van Zeijl A."/>
            <person name="Liu W."/>
            <person name="Santuari L."/>
            <person name="Cao Q."/>
            <person name="Sharma T."/>
            <person name="Shen D."/>
            <person name="Roswanjaya Y."/>
            <person name="Wardhani T."/>
            <person name="Kalhor M.S."/>
            <person name="Jansen J."/>
            <person name="Van den Hoogen J."/>
            <person name="Gungor B."/>
            <person name="Hartog M."/>
            <person name="Hontelez J."/>
            <person name="Verver J."/>
            <person name="Yang W.-C."/>
            <person name="Schijlen E."/>
            <person name="Repin R."/>
            <person name="Schilthuizen M."/>
            <person name="Schranz E."/>
            <person name="Heidstra R."/>
            <person name="Miyata K."/>
            <person name="Fedorova E."/>
            <person name="Kohlen W."/>
            <person name="Bisseling T."/>
            <person name="Smit S."/>
            <person name="Geurts R."/>
        </authorList>
    </citation>
    <scope>NUCLEOTIDE SEQUENCE [LARGE SCALE GENOMIC DNA]</scope>
    <source>
        <strain evidence="2">cv. WU1-14</strain>
    </source>
</reference>
<name>A0A2P5AQV8_PARAD</name>
<protein>
    <submittedName>
        <fullName evidence="1">Uncharacterized protein</fullName>
    </submittedName>
</protein>
<gene>
    <name evidence="1" type="ORF">PanWU01x14_309000</name>
</gene>
<sequence length="137" mass="15499">MSAGTAILTCTNHVVSCRNTSITHCIPFTNLKLSLRSDHPITQLLPMPPLAITAMRVFKAMHERWALRMQPMLSLHAHNNMRSNPTTADHQIPRRSKKNDVARYVCHENPMILVGEDSRRKCHANCCVCQSRWSGLA</sequence>